<keyword evidence="3" id="KW-0238">DNA-binding</keyword>
<keyword evidence="2" id="KW-0731">Sigma factor</keyword>
<evidence type="ECO:0000256" key="2">
    <source>
        <dbReference type="ARBA" id="ARBA00023082"/>
    </source>
</evidence>
<keyword evidence="1" id="KW-0805">Transcription regulation</keyword>
<dbReference type="PRINTS" id="PR00046">
    <property type="entry name" value="SIGMA70FCT"/>
</dbReference>
<dbReference type="InterPro" id="IPR007627">
    <property type="entry name" value="RNA_pol_sigma70_r2"/>
</dbReference>
<dbReference type="InterPro" id="IPR013325">
    <property type="entry name" value="RNA_pol_sigma_r2"/>
</dbReference>
<proteinExistence type="predicted"/>
<sequence length="337" mass="37576">MAVALEICTRGGVLRELCGKLKSNPFVTRSEVPSVFEEVHAAGAILFDAFWQQLIDDAMAGLAYTTDPGVEMVLDWQDGDKGVGTALCNHYINMVRDIVGKIGFFGSYEEADCIQEGILGVIKGANEYDITRRTKFSTYVWYEIHEAIVLALRRYARTIRLPHNKEELYRKIRKAERLLMAPNGKRPTSSQLAKKASEGLKKPINSTQVEDVEWTFGFREHVASMEADPGDDEADLHSAIPDEQALCPAEAVISRDLLRSIQEGISELSPREASLMILHYGLGDDIQRGLVEVGRNLGIGRTRVGRLRDESLEQLRETLSSKGFTGQELIASTEKYL</sequence>
<dbReference type="SUPFAM" id="SSF88659">
    <property type="entry name" value="Sigma3 and sigma4 domains of RNA polymerase sigma factors"/>
    <property type="match status" value="2"/>
</dbReference>
<dbReference type="Gene3D" id="1.10.1740.10">
    <property type="match status" value="1"/>
</dbReference>
<reference evidence="6 7" key="1">
    <citation type="journal article" date="2017" name="ISME J.">
        <title>Energy and carbon metabolisms in a deep terrestrial subsurface fluid microbial community.</title>
        <authorList>
            <person name="Momper L."/>
            <person name="Jungbluth S.P."/>
            <person name="Lee M.D."/>
            <person name="Amend J.P."/>
        </authorList>
    </citation>
    <scope>NUCLEOTIDE SEQUENCE [LARGE SCALE GENOMIC DNA]</scope>
    <source>
        <strain evidence="6">SURF_29</strain>
    </source>
</reference>
<dbReference type="InterPro" id="IPR014284">
    <property type="entry name" value="RNA_pol_sigma-70_dom"/>
</dbReference>
<dbReference type="AlphaFoldDB" id="A0A419DCP2"/>
<evidence type="ECO:0000256" key="1">
    <source>
        <dbReference type="ARBA" id="ARBA00023015"/>
    </source>
</evidence>
<dbReference type="InterPro" id="IPR050239">
    <property type="entry name" value="Sigma-70_RNA_pol_init_factors"/>
</dbReference>
<organism evidence="6 7">
    <name type="scientific">candidate division WS5 bacterium</name>
    <dbReference type="NCBI Taxonomy" id="2093353"/>
    <lineage>
        <taxon>Bacteria</taxon>
        <taxon>candidate division WS5</taxon>
    </lineage>
</organism>
<dbReference type="PANTHER" id="PTHR30603:SF47">
    <property type="entry name" value="RNA POLYMERASE SIGMA FACTOR SIGD, CHLOROPLASTIC"/>
    <property type="match status" value="1"/>
</dbReference>
<dbReference type="NCBIfam" id="TIGR02937">
    <property type="entry name" value="sigma70-ECF"/>
    <property type="match status" value="1"/>
</dbReference>
<dbReference type="GO" id="GO:0006352">
    <property type="term" value="P:DNA-templated transcription initiation"/>
    <property type="evidence" value="ECO:0007669"/>
    <property type="project" value="InterPro"/>
</dbReference>
<name>A0A419DCP2_9BACT</name>
<dbReference type="Proteomes" id="UP000285655">
    <property type="component" value="Unassembled WGS sequence"/>
</dbReference>
<evidence type="ECO:0000313" key="6">
    <source>
        <dbReference type="EMBL" id="RJO60832.1"/>
    </source>
</evidence>
<gene>
    <name evidence="6" type="ORF">C4544_04310</name>
</gene>
<dbReference type="GO" id="GO:0016987">
    <property type="term" value="F:sigma factor activity"/>
    <property type="evidence" value="ECO:0007669"/>
    <property type="project" value="UniProtKB-KW"/>
</dbReference>
<dbReference type="Pfam" id="PF04542">
    <property type="entry name" value="Sigma70_r2"/>
    <property type="match status" value="1"/>
</dbReference>
<dbReference type="Gene3D" id="1.20.140.160">
    <property type="match status" value="1"/>
</dbReference>
<dbReference type="SUPFAM" id="SSF88946">
    <property type="entry name" value="Sigma2 domain of RNA polymerase sigma factors"/>
    <property type="match status" value="1"/>
</dbReference>
<dbReference type="InterPro" id="IPR013324">
    <property type="entry name" value="RNA_pol_sigma_r3/r4-like"/>
</dbReference>
<feature type="domain" description="RNA polymerase sigma-70 region 2" evidence="5">
    <location>
        <begin position="90"/>
        <end position="157"/>
    </location>
</feature>
<evidence type="ECO:0000313" key="7">
    <source>
        <dbReference type="Proteomes" id="UP000285655"/>
    </source>
</evidence>
<comment type="caution">
    <text evidence="6">The sequence shown here is derived from an EMBL/GenBank/DDBJ whole genome shotgun (WGS) entry which is preliminary data.</text>
</comment>
<accession>A0A419DCP2</accession>
<dbReference type="PANTHER" id="PTHR30603">
    <property type="entry name" value="RNA POLYMERASE SIGMA FACTOR RPO"/>
    <property type="match status" value="1"/>
</dbReference>
<evidence type="ECO:0000259" key="5">
    <source>
        <dbReference type="Pfam" id="PF04542"/>
    </source>
</evidence>
<dbReference type="EMBL" id="QZJW01000038">
    <property type="protein sequence ID" value="RJO60832.1"/>
    <property type="molecule type" value="Genomic_DNA"/>
</dbReference>
<keyword evidence="4" id="KW-0804">Transcription</keyword>
<protein>
    <submittedName>
        <fullName evidence="6">Sigma-70 family RNA polymerase sigma factor</fullName>
    </submittedName>
</protein>
<evidence type="ECO:0000256" key="4">
    <source>
        <dbReference type="ARBA" id="ARBA00023163"/>
    </source>
</evidence>
<evidence type="ECO:0000256" key="3">
    <source>
        <dbReference type="ARBA" id="ARBA00023125"/>
    </source>
</evidence>
<dbReference type="GO" id="GO:0003677">
    <property type="term" value="F:DNA binding"/>
    <property type="evidence" value="ECO:0007669"/>
    <property type="project" value="UniProtKB-KW"/>
</dbReference>
<dbReference type="InterPro" id="IPR000943">
    <property type="entry name" value="RNA_pol_sigma70"/>
</dbReference>